<reference evidence="1" key="1">
    <citation type="submission" date="2021-06" db="EMBL/GenBank/DDBJ databases">
        <authorList>
            <person name="Kallberg Y."/>
            <person name="Tangrot J."/>
            <person name="Rosling A."/>
        </authorList>
    </citation>
    <scope>NUCLEOTIDE SEQUENCE</scope>
    <source>
        <strain evidence="1">IL203A</strain>
    </source>
</reference>
<dbReference type="EMBL" id="CAJVPU010001552">
    <property type="protein sequence ID" value="CAG8483569.1"/>
    <property type="molecule type" value="Genomic_DNA"/>
</dbReference>
<evidence type="ECO:0000313" key="2">
    <source>
        <dbReference type="Proteomes" id="UP000789702"/>
    </source>
</evidence>
<name>A0ACA9KQB5_9GLOM</name>
<accession>A0ACA9KQB5</accession>
<evidence type="ECO:0000313" key="1">
    <source>
        <dbReference type="EMBL" id="CAG8483569.1"/>
    </source>
</evidence>
<proteinExistence type="predicted"/>
<dbReference type="Proteomes" id="UP000789702">
    <property type="component" value="Unassembled WGS sequence"/>
</dbReference>
<sequence length="747" mass="82425">MDFSFVYHTINILSLPLTFILMIVYKDHKNHPTIACYSGTLFLASLVSGLIGFIRLIQGSKFEQNIICSFQGVMMIYILLASEIWPACIAFNVWIQFNLDSVRWSNRRLLFVYMTIGWGIPIVLTLAALINSNMNGGMVPWPNYCMPAPSIFLAAIFFIGAVAIITTLALSVRDVLLTIKYEIGQLSDSLVVVNNSLNKRIAIFGIAITAPFFIVFIASVISFLIENRLNFVWIICADFAMSAMPWITFVFFGTTSEAVRKYLPKCCFSSGNRDNVPVKPSTISRSLRKNINVPSSSSREPSLDDLIAVSEGEKVFSQTPPPNFGVPGGSTVSSFSQRADPNSPNPFSHRKNPSLTIKIDSIKPDSGSKIVNSRVSRIRKGKEKVTSIRNSFLYKTHANNSTDDYSYSNASESMNKDSSKNRKADVSHGKSSAFHEIVSPNRRSPRQTRHTITEGSKVEKREFPDEPKKYLLKQFSFEKRHRSETIIKLPSEFGIKAHSQNSSLSISQTDNHLVTIISPPITSVTALPHSENSVTPETLRLQNEQKQITARGSLSSLKPQIGLSAPPPHKSSKESLKNKTIHHSSNIYLKINNGSSSSTNATFGSPVTPKSMELTSSVNSFRDEISNNNRLSRSPSVGLPSTPSFGTMAVRSTKSRPNTQLSSSSSKSSKTTVSSNNRNSTSTTRSSNGFTLTPRGSRAFNTTRPVTSNDNGLSSLASDDENEEGMRELRQIVEEFDDQASLKTSSL</sequence>
<comment type="caution">
    <text evidence="1">The sequence shown here is derived from an EMBL/GenBank/DDBJ whole genome shotgun (WGS) entry which is preliminary data.</text>
</comment>
<protein>
    <submittedName>
        <fullName evidence="1">6860_t:CDS:1</fullName>
    </submittedName>
</protein>
<organism evidence="1 2">
    <name type="scientific">Dentiscutata heterogama</name>
    <dbReference type="NCBI Taxonomy" id="1316150"/>
    <lineage>
        <taxon>Eukaryota</taxon>
        <taxon>Fungi</taxon>
        <taxon>Fungi incertae sedis</taxon>
        <taxon>Mucoromycota</taxon>
        <taxon>Glomeromycotina</taxon>
        <taxon>Glomeromycetes</taxon>
        <taxon>Diversisporales</taxon>
        <taxon>Gigasporaceae</taxon>
        <taxon>Dentiscutata</taxon>
    </lineage>
</organism>
<gene>
    <name evidence="1" type="ORF">DHETER_LOCUS2234</name>
</gene>
<keyword evidence="2" id="KW-1185">Reference proteome</keyword>